<evidence type="ECO:0000313" key="1">
    <source>
        <dbReference type="EMBL" id="JAE35605.1"/>
    </source>
</evidence>
<reference evidence="1" key="1">
    <citation type="submission" date="2014-09" db="EMBL/GenBank/DDBJ databases">
        <authorList>
            <person name="Magalhaes I.L.F."/>
            <person name="Oliveira U."/>
            <person name="Santos F.R."/>
            <person name="Vidigal T.H.D.A."/>
            <person name="Brescovit A.D."/>
            <person name="Santos A.J."/>
        </authorList>
    </citation>
    <scope>NUCLEOTIDE SEQUENCE</scope>
    <source>
        <tissue evidence="1">Shoot tissue taken approximately 20 cm above the soil surface</tissue>
    </source>
</reference>
<sequence length="26" mass="2851">MCGRLSSRSRLSESVCGYQLTCLVCV</sequence>
<reference evidence="1" key="2">
    <citation type="journal article" date="2015" name="Data Brief">
        <title>Shoot transcriptome of the giant reed, Arundo donax.</title>
        <authorList>
            <person name="Barrero R.A."/>
            <person name="Guerrero F.D."/>
            <person name="Moolhuijzen P."/>
            <person name="Goolsby J.A."/>
            <person name="Tidwell J."/>
            <person name="Bellgard S.E."/>
            <person name="Bellgard M.I."/>
        </authorList>
    </citation>
    <scope>NUCLEOTIDE SEQUENCE</scope>
    <source>
        <tissue evidence="1">Shoot tissue taken approximately 20 cm above the soil surface</tissue>
    </source>
</reference>
<proteinExistence type="predicted"/>
<dbReference type="AlphaFoldDB" id="A0A0A9HEP7"/>
<dbReference type="EMBL" id="GBRH01162291">
    <property type="protein sequence ID" value="JAE35605.1"/>
    <property type="molecule type" value="Transcribed_RNA"/>
</dbReference>
<protein>
    <submittedName>
        <fullName evidence="1">Uncharacterized protein</fullName>
    </submittedName>
</protein>
<organism evidence="1">
    <name type="scientific">Arundo donax</name>
    <name type="common">Giant reed</name>
    <name type="synonym">Donax arundinaceus</name>
    <dbReference type="NCBI Taxonomy" id="35708"/>
    <lineage>
        <taxon>Eukaryota</taxon>
        <taxon>Viridiplantae</taxon>
        <taxon>Streptophyta</taxon>
        <taxon>Embryophyta</taxon>
        <taxon>Tracheophyta</taxon>
        <taxon>Spermatophyta</taxon>
        <taxon>Magnoliopsida</taxon>
        <taxon>Liliopsida</taxon>
        <taxon>Poales</taxon>
        <taxon>Poaceae</taxon>
        <taxon>PACMAD clade</taxon>
        <taxon>Arundinoideae</taxon>
        <taxon>Arundineae</taxon>
        <taxon>Arundo</taxon>
    </lineage>
</organism>
<name>A0A0A9HEP7_ARUDO</name>
<accession>A0A0A9HEP7</accession>